<dbReference type="EMBL" id="CP134145">
    <property type="protein sequence ID" value="WNC73829.1"/>
    <property type="molecule type" value="Genomic_DNA"/>
</dbReference>
<evidence type="ECO:0000259" key="1">
    <source>
        <dbReference type="Pfam" id="PF06742"/>
    </source>
</evidence>
<evidence type="ECO:0000259" key="2">
    <source>
        <dbReference type="Pfam" id="PF06863"/>
    </source>
</evidence>
<dbReference type="InterPro" id="IPR037049">
    <property type="entry name" value="DUF1214_C_sf"/>
</dbReference>
<dbReference type="Gene3D" id="2.60.40.1610">
    <property type="entry name" value="Domain of unknown function DUF1254"/>
    <property type="match status" value="1"/>
</dbReference>
<keyword evidence="4" id="KW-1185">Reference proteome</keyword>
<evidence type="ECO:0000313" key="4">
    <source>
        <dbReference type="Proteomes" id="UP001258994"/>
    </source>
</evidence>
<feature type="domain" description="DUF1214" evidence="1">
    <location>
        <begin position="352"/>
        <end position="455"/>
    </location>
</feature>
<dbReference type="InterPro" id="IPR037050">
    <property type="entry name" value="DUF1254_sf"/>
</dbReference>
<proteinExistence type="predicted"/>
<feature type="domain" description="DUF1254" evidence="2">
    <location>
        <begin position="69"/>
        <end position="202"/>
    </location>
</feature>
<accession>A0ABY9TY72</accession>
<reference evidence="4" key="1">
    <citation type="submission" date="2023-09" db="EMBL/GenBank/DDBJ databases">
        <authorList>
            <person name="Li S."/>
            <person name="Li X."/>
            <person name="Zhang C."/>
            <person name="Zhao Z."/>
        </authorList>
    </citation>
    <scope>NUCLEOTIDE SEQUENCE [LARGE SCALE GENOMIC DNA]</scope>
    <source>
        <strain evidence="4">SQ149</strain>
    </source>
</reference>
<sequence>MSKPVNPLINIILAISIFVIGSTNSMAKEQPISERMMLSRAVESVVWAMPLLNYKEYRDGHVALGVKMNDIAYNSKVQDWKYQTATPNNTTPYVSFFWNVENGPMVVEIPPSADGVGIFGTLMDAWQRPIDDVGAAGRDKGNGGKYILLPKGYDGPLLSMSYSYEQRTNNGFAILRPIMQGGPTAENLKKAADFAKQIKIYPLAEASKPPKNNYVDIYGKILEATPILDGTIYNDLNEILQEEIVEEQNLAMYGLLNNIGIRKGQAFNPDAKMQSVYDEAGPDALEFLIDQYHRQGINSWMYPDKKWSTIVPPGVVETDFTYEYPTHFDYNARGATYYAIISSVKNFGSATFYLDIAETADNEWLDGTKNYKLVVPPNVPAKDFWAITVYDLESASYLRDMPKSSVDSNMDMKKNKDGSTTVYFGPKAPKGKEANWLPTNDKRFFLLFRFYGPTKGLRDGSFELNNIELVK</sequence>
<dbReference type="Pfam" id="PF06742">
    <property type="entry name" value="DUF1214"/>
    <property type="match status" value="1"/>
</dbReference>
<dbReference type="PANTHER" id="PTHR36509">
    <property type="entry name" value="BLL3101 PROTEIN"/>
    <property type="match status" value="1"/>
</dbReference>
<dbReference type="Gene3D" id="1.10.3360.10">
    <property type="entry name" value="VPA0735-like domain"/>
    <property type="match status" value="1"/>
</dbReference>
<evidence type="ECO:0000313" key="3">
    <source>
        <dbReference type="EMBL" id="WNC73829.1"/>
    </source>
</evidence>
<dbReference type="Proteomes" id="UP001258994">
    <property type="component" value="Chromosome"/>
</dbReference>
<dbReference type="Gene3D" id="2.60.120.600">
    <property type="entry name" value="Domain of unknown function DUF1214, C-terminal domain"/>
    <property type="match status" value="1"/>
</dbReference>
<name>A0ABY9TY72_9GAMM</name>
<dbReference type="RefSeq" id="WP_348392939.1">
    <property type="nucleotide sequence ID" value="NZ_CP134145.1"/>
</dbReference>
<dbReference type="PANTHER" id="PTHR36509:SF3">
    <property type="entry name" value="SIGNAL PEPTIDE PROTEIN"/>
    <property type="match status" value="1"/>
</dbReference>
<dbReference type="Pfam" id="PF06863">
    <property type="entry name" value="DUF1254"/>
    <property type="match status" value="1"/>
</dbReference>
<gene>
    <name evidence="3" type="ORF">RGQ13_07520</name>
</gene>
<dbReference type="InterPro" id="IPR010621">
    <property type="entry name" value="DUF1214"/>
</dbReference>
<dbReference type="SUPFAM" id="SSF160935">
    <property type="entry name" value="VPA0735-like"/>
    <property type="match status" value="1"/>
</dbReference>
<dbReference type="InterPro" id="IPR010679">
    <property type="entry name" value="DUF1254"/>
</dbReference>
<protein>
    <submittedName>
        <fullName evidence="3">DUF1254 domain-containing protein</fullName>
    </submittedName>
</protein>
<organism evidence="3 4">
    <name type="scientific">Thalassotalea psychrophila</name>
    <dbReference type="NCBI Taxonomy" id="3065647"/>
    <lineage>
        <taxon>Bacteria</taxon>
        <taxon>Pseudomonadati</taxon>
        <taxon>Pseudomonadota</taxon>
        <taxon>Gammaproteobacteria</taxon>
        <taxon>Alteromonadales</taxon>
        <taxon>Colwelliaceae</taxon>
        <taxon>Thalassotalea</taxon>
    </lineage>
</organism>